<accession>A0A6J4K069</accession>
<reference evidence="2" key="1">
    <citation type="submission" date="2020-02" db="EMBL/GenBank/DDBJ databases">
        <authorList>
            <person name="Meier V. D."/>
        </authorList>
    </citation>
    <scope>NUCLEOTIDE SEQUENCE</scope>
    <source>
        <strain evidence="2">AVDCRST_MAG93</strain>
    </source>
</reference>
<evidence type="ECO:0000313" key="2">
    <source>
        <dbReference type="EMBL" id="CAA9292115.1"/>
    </source>
</evidence>
<name>A0A6J4K069_9CHLR</name>
<dbReference type="AlphaFoldDB" id="A0A6J4K069"/>
<feature type="non-terminal residue" evidence="2">
    <location>
        <position position="24"/>
    </location>
</feature>
<organism evidence="2">
    <name type="scientific">uncultured Chloroflexia bacterium</name>
    <dbReference type="NCBI Taxonomy" id="1672391"/>
    <lineage>
        <taxon>Bacteria</taxon>
        <taxon>Bacillati</taxon>
        <taxon>Chloroflexota</taxon>
        <taxon>Chloroflexia</taxon>
        <taxon>environmental samples</taxon>
    </lineage>
</organism>
<evidence type="ECO:0000256" key="1">
    <source>
        <dbReference type="SAM" id="MobiDB-lite"/>
    </source>
</evidence>
<sequence>MARRTKRPPITRTLSLEPLSRTCS</sequence>
<dbReference type="EMBL" id="CADCTR010001349">
    <property type="protein sequence ID" value="CAA9292115.1"/>
    <property type="molecule type" value="Genomic_DNA"/>
</dbReference>
<feature type="region of interest" description="Disordered" evidence="1">
    <location>
        <begin position="1"/>
        <end position="24"/>
    </location>
</feature>
<proteinExistence type="predicted"/>
<protein>
    <submittedName>
        <fullName evidence="2">Uncharacterized protein</fullName>
    </submittedName>
</protein>
<gene>
    <name evidence="2" type="ORF">AVDCRST_MAG93-3981</name>
</gene>